<protein>
    <submittedName>
        <fullName evidence="2">GNAT family N-acetyltransferase</fullName>
    </submittedName>
</protein>
<evidence type="ECO:0000313" key="2">
    <source>
        <dbReference type="EMBL" id="RSU01989.1"/>
    </source>
</evidence>
<dbReference type="Pfam" id="PF00583">
    <property type="entry name" value="Acetyltransf_1"/>
    <property type="match status" value="1"/>
</dbReference>
<keyword evidence="2" id="KW-0808">Transferase</keyword>
<comment type="caution">
    <text evidence="2">The sequence shown here is derived from an EMBL/GenBank/DDBJ whole genome shotgun (WGS) entry which is preliminary data.</text>
</comment>
<feature type="domain" description="N-acetyltransferase" evidence="1">
    <location>
        <begin position="27"/>
        <end position="157"/>
    </location>
</feature>
<dbReference type="EMBL" id="NGJY01000004">
    <property type="protein sequence ID" value="RSU01989.1"/>
    <property type="molecule type" value="Genomic_DNA"/>
</dbReference>
<dbReference type="Proteomes" id="UP000287101">
    <property type="component" value="Unassembled WGS sequence"/>
</dbReference>
<dbReference type="AlphaFoldDB" id="A0A430A5C0"/>
<gene>
    <name evidence="2" type="ORF">CBF31_09505</name>
</gene>
<sequence length="157" mass="17702">MTDMLVNLREVKLDMVLEEELLKSNIKVIRAIAPDKKRIVEWVERNSSQYASSECEVSFSNHPISCFIAIKDNDLIGYACYNATALNFFGPTRVLDEVQGLGVGKLLLQKSLLALHHEGYEYGIIGGIGPQKFYEKVVNARVIENSSQSIYDDFLKN</sequence>
<evidence type="ECO:0000259" key="1">
    <source>
        <dbReference type="PROSITE" id="PS51186"/>
    </source>
</evidence>
<dbReference type="InterPro" id="IPR016181">
    <property type="entry name" value="Acyl_CoA_acyltransferase"/>
</dbReference>
<dbReference type="RefSeq" id="WP_126832427.1">
    <property type="nucleotide sequence ID" value="NZ_CBCRYB010000005.1"/>
</dbReference>
<name>A0A430A5C0_9ENTE</name>
<dbReference type="GO" id="GO:0016747">
    <property type="term" value="F:acyltransferase activity, transferring groups other than amino-acyl groups"/>
    <property type="evidence" value="ECO:0007669"/>
    <property type="project" value="InterPro"/>
</dbReference>
<evidence type="ECO:0000313" key="3">
    <source>
        <dbReference type="Proteomes" id="UP000287101"/>
    </source>
</evidence>
<reference evidence="2 3" key="1">
    <citation type="submission" date="2017-05" db="EMBL/GenBank/DDBJ databases">
        <title>Vagococcus spp. assemblies.</title>
        <authorList>
            <person name="Gulvik C.A."/>
        </authorList>
    </citation>
    <scope>NUCLEOTIDE SEQUENCE [LARGE SCALE GENOMIC DNA]</scope>
    <source>
        <strain evidence="2 3">CCUG 41755</strain>
    </source>
</reference>
<dbReference type="OrthoDB" id="4016818at2"/>
<dbReference type="Gene3D" id="3.40.630.30">
    <property type="match status" value="1"/>
</dbReference>
<dbReference type="InterPro" id="IPR000182">
    <property type="entry name" value="GNAT_dom"/>
</dbReference>
<proteinExistence type="predicted"/>
<dbReference type="SUPFAM" id="SSF55729">
    <property type="entry name" value="Acyl-CoA N-acyltransferases (Nat)"/>
    <property type="match status" value="1"/>
</dbReference>
<dbReference type="PROSITE" id="PS51186">
    <property type="entry name" value="GNAT"/>
    <property type="match status" value="1"/>
</dbReference>
<organism evidence="2 3">
    <name type="scientific">Vagococcus fessus</name>
    <dbReference type="NCBI Taxonomy" id="120370"/>
    <lineage>
        <taxon>Bacteria</taxon>
        <taxon>Bacillati</taxon>
        <taxon>Bacillota</taxon>
        <taxon>Bacilli</taxon>
        <taxon>Lactobacillales</taxon>
        <taxon>Enterococcaceae</taxon>
        <taxon>Vagococcus</taxon>
    </lineage>
</organism>
<accession>A0A430A5C0</accession>
<keyword evidence="3" id="KW-1185">Reference proteome</keyword>